<evidence type="ECO:0000313" key="3">
    <source>
        <dbReference type="Proteomes" id="UP000736335"/>
    </source>
</evidence>
<proteinExistence type="predicted"/>
<dbReference type="AlphaFoldDB" id="A0A9P6H9F3"/>
<name>A0A9P6H9F3_9AGAM</name>
<feature type="transmembrane region" description="Helical" evidence="1">
    <location>
        <begin position="184"/>
        <end position="209"/>
    </location>
</feature>
<keyword evidence="1" id="KW-0472">Membrane</keyword>
<keyword evidence="3" id="KW-1185">Reference proteome</keyword>
<dbReference type="EMBL" id="WIUZ02000012">
    <property type="protein sequence ID" value="KAF9782388.1"/>
    <property type="molecule type" value="Genomic_DNA"/>
</dbReference>
<accession>A0A9P6H9F3</accession>
<protein>
    <submittedName>
        <fullName evidence="2">Uncharacterized protein</fullName>
    </submittedName>
</protein>
<evidence type="ECO:0000313" key="2">
    <source>
        <dbReference type="EMBL" id="KAF9782388.1"/>
    </source>
</evidence>
<feature type="transmembrane region" description="Helical" evidence="1">
    <location>
        <begin position="77"/>
        <end position="95"/>
    </location>
</feature>
<organism evidence="2 3">
    <name type="scientific">Thelephora terrestris</name>
    <dbReference type="NCBI Taxonomy" id="56493"/>
    <lineage>
        <taxon>Eukaryota</taxon>
        <taxon>Fungi</taxon>
        <taxon>Dikarya</taxon>
        <taxon>Basidiomycota</taxon>
        <taxon>Agaricomycotina</taxon>
        <taxon>Agaricomycetes</taxon>
        <taxon>Thelephorales</taxon>
        <taxon>Thelephoraceae</taxon>
        <taxon>Thelephora</taxon>
    </lineage>
</organism>
<gene>
    <name evidence="2" type="ORF">BJ322DRAFT_1075926</name>
</gene>
<sequence length="363" mass="40095">MLARDEVGFNFSNQDELGIEPLNALCGNGVQLPRVLLFSISLGLLPCDLGLSIPHTLSPRYTPQAPSMGFHFMDFRAIYFSLIFILSLVSIVFIWTEYSYLPSKSALIVVTPILIAVILLVFTSFLLPDLAKRWKFEHIFKQTVLWETVWTSSVAPFVIVACLVVAFGLSADIEADRPFVTMKVVFVLNAALLSSYALLFLTLAAVMYITGVDTHVWRRDIYSEPTPISLTALLRYYHDKRNPQQEGLSTPALGISMRSRNTSSLLCIGPPGACDCEERKPEPLADIEEEKSEDLENMSTTIDEEIGVLTGAQHGGTVARGYTNRFLQARAPGSITAAVSVPTLAEMRSQVVITLNRSSVRSL</sequence>
<feature type="transmembrane region" description="Helical" evidence="1">
    <location>
        <begin position="107"/>
        <end position="127"/>
    </location>
</feature>
<evidence type="ECO:0000256" key="1">
    <source>
        <dbReference type="SAM" id="Phobius"/>
    </source>
</evidence>
<feature type="transmembrane region" description="Helical" evidence="1">
    <location>
        <begin position="148"/>
        <end position="169"/>
    </location>
</feature>
<reference evidence="2" key="2">
    <citation type="submission" date="2020-11" db="EMBL/GenBank/DDBJ databases">
        <authorList>
            <consortium name="DOE Joint Genome Institute"/>
            <person name="Kuo A."/>
            <person name="Miyauchi S."/>
            <person name="Kiss E."/>
            <person name="Drula E."/>
            <person name="Kohler A."/>
            <person name="Sanchez-Garcia M."/>
            <person name="Andreopoulos B."/>
            <person name="Barry K.W."/>
            <person name="Bonito G."/>
            <person name="Buee M."/>
            <person name="Carver A."/>
            <person name="Chen C."/>
            <person name="Cichocki N."/>
            <person name="Clum A."/>
            <person name="Culley D."/>
            <person name="Crous P.W."/>
            <person name="Fauchery L."/>
            <person name="Girlanda M."/>
            <person name="Hayes R."/>
            <person name="Keri Z."/>
            <person name="Labutti K."/>
            <person name="Lipzen A."/>
            <person name="Lombard V."/>
            <person name="Magnuson J."/>
            <person name="Maillard F."/>
            <person name="Morin E."/>
            <person name="Murat C."/>
            <person name="Nolan M."/>
            <person name="Ohm R."/>
            <person name="Pangilinan J."/>
            <person name="Pereira M."/>
            <person name="Perotto S."/>
            <person name="Peter M."/>
            <person name="Riley R."/>
            <person name="Sitrit Y."/>
            <person name="Stielow B."/>
            <person name="Szollosi G."/>
            <person name="Zifcakova L."/>
            <person name="Stursova M."/>
            <person name="Spatafora J.W."/>
            <person name="Tedersoo L."/>
            <person name="Vaario L.-M."/>
            <person name="Yamada A."/>
            <person name="Yan M."/>
            <person name="Wang P."/>
            <person name="Xu J."/>
            <person name="Bruns T."/>
            <person name="Baldrian P."/>
            <person name="Vilgalys R."/>
            <person name="Henrissat B."/>
            <person name="Grigoriev I.V."/>
            <person name="Hibbett D."/>
            <person name="Nagy L.G."/>
            <person name="Martin F.M."/>
        </authorList>
    </citation>
    <scope>NUCLEOTIDE SEQUENCE</scope>
    <source>
        <strain evidence="2">UH-Tt-Lm1</strain>
    </source>
</reference>
<dbReference type="Proteomes" id="UP000736335">
    <property type="component" value="Unassembled WGS sequence"/>
</dbReference>
<keyword evidence="1" id="KW-0812">Transmembrane</keyword>
<comment type="caution">
    <text evidence="2">The sequence shown here is derived from an EMBL/GenBank/DDBJ whole genome shotgun (WGS) entry which is preliminary data.</text>
</comment>
<reference evidence="2" key="1">
    <citation type="journal article" date="2020" name="Nat. Commun.">
        <title>Large-scale genome sequencing of mycorrhizal fungi provides insights into the early evolution of symbiotic traits.</title>
        <authorList>
            <person name="Miyauchi S."/>
            <person name="Kiss E."/>
            <person name="Kuo A."/>
            <person name="Drula E."/>
            <person name="Kohler A."/>
            <person name="Sanchez-Garcia M."/>
            <person name="Morin E."/>
            <person name="Andreopoulos B."/>
            <person name="Barry K.W."/>
            <person name="Bonito G."/>
            <person name="Buee M."/>
            <person name="Carver A."/>
            <person name="Chen C."/>
            <person name="Cichocki N."/>
            <person name="Clum A."/>
            <person name="Culley D."/>
            <person name="Crous P.W."/>
            <person name="Fauchery L."/>
            <person name="Girlanda M."/>
            <person name="Hayes R.D."/>
            <person name="Keri Z."/>
            <person name="LaButti K."/>
            <person name="Lipzen A."/>
            <person name="Lombard V."/>
            <person name="Magnuson J."/>
            <person name="Maillard F."/>
            <person name="Murat C."/>
            <person name="Nolan M."/>
            <person name="Ohm R.A."/>
            <person name="Pangilinan J."/>
            <person name="Pereira M.F."/>
            <person name="Perotto S."/>
            <person name="Peter M."/>
            <person name="Pfister S."/>
            <person name="Riley R."/>
            <person name="Sitrit Y."/>
            <person name="Stielow J.B."/>
            <person name="Szollosi G."/>
            <person name="Zifcakova L."/>
            <person name="Stursova M."/>
            <person name="Spatafora J.W."/>
            <person name="Tedersoo L."/>
            <person name="Vaario L.M."/>
            <person name="Yamada A."/>
            <person name="Yan M."/>
            <person name="Wang P."/>
            <person name="Xu J."/>
            <person name="Bruns T."/>
            <person name="Baldrian P."/>
            <person name="Vilgalys R."/>
            <person name="Dunand C."/>
            <person name="Henrissat B."/>
            <person name="Grigoriev I.V."/>
            <person name="Hibbett D."/>
            <person name="Nagy L.G."/>
            <person name="Martin F.M."/>
        </authorList>
    </citation>
    <scope>NUCLEOTIDE SEQUENCE</scope>
    <source>
        <strain evidence="2">UH-Tt-Lm1</strain>
    </source>
</reference>
<dbReference type="OrthoDB" id="10371804at2759"/>
<keyword evidence="1" id="KW-1133">Transmembrane helix</keyword>